<gene>
    <name evidence="2" type="ORF">HRJ34_11885</name>
</gene>
<evidence type="ECO:0000313" key="2">
    <source>
        <dbReference type="EMBL" id="QTH24137.1"/>
    </source>
</evidence>
<organism evidence="2 3">
    <name type="scientific">Rhizorhabdus wittichii</name>
    <dbReference type="NCBI Taxonomy" id="160791"/>
    <lineage>
        <taxon>Bacteria</taxon>
        <taxon>Pseudomonadati</taxon>
        <taxon>Pseudomonadota</taxon>
        <taxon>Alphaproteobacteria</taxon>
        <taxon>Sphingomonadales</taxon>
        <taxon>Sphingomonadaceae</taxon>
        <taxon>Rhizorhabdus</taxon>
    </lineage>
</organism>
<proteinExistence type="predicted"/>
<feature type="transmembrane region" description="Helical" evidence="1">
    <location>
        <begin position="95"/>
        <end position="113"/>
    </location>
</feature>
<keyword evidence="1" id="KW-0472">Membrane</keyword>
<dbReference type="OMA" id="EPEGMAC"/>
<accession>A0A975D732</accession>
<reference evidence="2" key="1">
    <citation type="submission" date="2020-07" db="EMBL/GenBank/DDBJ databases">
        <authorList>
            <person name="Camacho E."/>
        </authorList>
    </citation>
    <scope>NUCLEOTIDE SEQUENCE</scope>
    <source>
        <strain evidence="2">MPO218</strain>
    </source>
</reference>
<reference evidence="2" key="2">
    <citation type="submission" date="2021-04" db="EMBL/GenBank/DDBJ databases">
        <title>Isolation and genomic analysis of the ibuprofen-degrading bacterium Sphingomonas strain MPO218.</title>
        <authorList>
            <person name="Aulestia M."/>
            <person name="Flores A."/>
            <person name="Mangas E.L."/>
            <person name="Perez-Pulido A.J."/>
            <person name="Santero E."/>
            <person name="Camacho E.M."/>
        </authorList>
    </citation>
    <scope>NUCLEOTIDE SEQUENCE</scope>
    <source>
        <strain evidence="2">MPO218</strain>
    </source>
</reference>
<evidence type="ECO:0000256" key="1">
    <source>
        <dbReference type="SAM" id="Phobius"/>
    </source>
</evidence>
<protein>
    <recommendedName>
        <fullName evidence="4">DUF4267 domain-containing protein</fullName>
    </recommendedName>
</protein>
<dbReference type="EMBL" id="CP059319">
    <property type="protein sequence ID" value="QTH24137.1"/>
    <property type="molecule type" value="Genomic_DNA"/>
</dbReference>
<name>A0A975D732_9SPHN</name>
<dbReference type="Proteomes" id="UP000664914">
    <property type="component" value="Chromosome"/>
</dbReference>
<evidence type="ECO:0000313" key="3">
    <source>
        <dbReference type="Proteomes" id="UP000664914"/>
    </source>
</evidence>
<sequence>MMKPETIGRAIGAASLAFGIADIALGRRLGHGIGAGAEMGGRLFRIAGAREVATGVAGLLAPGSAAPVRWRLAGDAFDLAALAYIAAPANPRRKMALLALGVVAGVALADFLGSRALDKGPDKGLE</sequence>
<evidence type="ECO:0008006" key="4">
    <source>
        <dbReference type="Google" id="ProtNLM"/>
    </source>
</evidence>
<keyword evidence="1" id="KW-0812">Transmembrane</keyword>
<dbReference type="AlphaFoldDB" id="A0A975D732"/>
<keyword evidence="1" id="KW-1133">Transmembrane helix</keyword>